<gene>
    <name evidence="13" type="ORF">DSM106044_03554</name>
</gene>
<sequence length="490" mass="56583">MIKVLIAEDEPLIAKALAKLIINSGMDFEVAGIAANGREAVDLYEKHLPEVVFTDIKMPIMDGFEFLQILKDRQYEPCTIILSGFEDFNYARQAISYQVLDYLLKPISKQMLTDILNRVRIISLQKEQESKNNLIKSTLENKGRQDIIDGDCMLALICIGAYPMSPDDSMLPGVKVWNEIDLERDLLQMDCTEATCWVFNGNSSVERILILEAADPALQNMIMKNVYNRLKEQTNLPVTLVTHRRTIDITSVGPMYNELKVTLYSRFIFGKSAMIFLEDQVVVYKDNEINAIVQKIYKKISANDSKGINTSLKELLEFCDQNNLSQKRILKYLNIILAYYCEKFPLAQMTNIDFEFMLSNAESYENLYLEITEMLRTSLTLPDVTQTVHPLALKIKSYLEENFEKSVTNEILSREFGFVSSYLSKIFKNQFRMTPGNYLIKLRINKAKSLIRENPDRLIKDIADAVGYNDPYYFSKVFYKEENMWPSDYK</sequence>
<dbReference type="PROSITE" id="PS50110">
    <property type="entry name" value="RESPONSE_REGULATORY"/>
    <property type="match status" value="1"/>
</dbReference>
<dbReference type="InterPro" id="IPR018060">
    <property type="entry name" value="HTH_AraC"/>
</dbReference>
<evidence type="ECO:0000256" key="6">
    <source>
        <dbReference type="ARBA" id="ARBA00023015"/>
    </source>
</evidence>
<reference evidence="13 14" key="1">
    <citation type="journal article" date="2019" name="Anaerobe">
        <title>Detection of Robinsoniella peoriensis in multiple bone samples of a trauma patient.</title>
        <authorList>
            <person name="Schrottner P."/>
            <person name="Hartwich K."/>
            <person name="Bunk B."/>
            <person name="Schober I."/>
            <person name="Helbig S."/>
            <person name="Rudolph W.W."/>
            <person name="Gunzer F."/>
        </authorList>
    </citation>
    <scope>NUCLEOTIDE SEQUENCE [LARGE SCALE GENOMIC DNA]</scope>
    <source>
        <strain evidence="13 14">DSM 106044</strain>
    </source>
</reference>
<feature type="domain" description="HTH araC/xylS-type" evidence="11">
    <location>
        <begin position="393"/>
        <end position="490"/>
    </location>
</feature>
<comment type="subcellular location">
    <subcellularLocation>
        <location evidence="1">Cytoplasm</location>
    </subcellularLocation>
</comment>
<dbReference type="InterPro" id="IPR009057">
    <property type="entry name" value="Homeodomain-like_sf"/>
</dbReference>
<keyword evidence="8" id="KW-0804">Transcription</keyword>
<evidence type="ECO:0000256" key="9">
    <source>
        <dbReference type="ARBA" id="ARBA00024867"/>
    </source>
</evidence>
<evidence type="ECO:0000313" key="13">
    <source>
        <dbReference type="EMBL" id="TLC99603.1"/>
    </source>
</evidence>
<evidence type="ECO:0000259" key="12">
    <source>
        <dbReference type="PROSITE" id="PS50110"/>
    </source>
</evidence>
<comment type="function">
    <text evidence="9">May play the central regulatory role in sporulation. It may be an element of the effector pathway responsible for the activation of sporulation genes in response to nutritional stress. Spo0A may act in concert with spo0H (a sigma factor) to control the expression of some genes that are critical to the sporulation process.</text>
</comment>
<dbReference type="PANTHER" id="PTHR42713">
    <property type="entry name" value="HISTIDINE KINASE-RELATED"/>
    <property type="match status" value="1"/>
</dbReference>
<evidence type="ECO:0000256" key="1">
    <source>
        <dbReference type="ARBA" id="ARBA00004496"/>
    </source>
</evidence>
<dbReference type="CDD" id="cd17536">
    <property type="entry name" value="REC_YesN-like"/>
    <property type="match status" value="1"/>
</dbReference>
<keyword evidence="6" id="KW-0805">Transcription regulation</keyword>
<feature type="domain" description="Response regulatory" evidence="12">
    <location>
        <begin position="3"/>
        <end position="120"/>
    </location>
</feature>
<evidence type="ECO:0000256" key="4">
    <source>
        <dbReference type="ARBA" id="ARBA00022553"/>
    </source>
</evidence>
<evidence type="ECO:0000256" key="8">
    <source>
        <dbReference type="ARBA" id="ARBA00023163"/>
    </source>
</evidence>
<dbReference type="Gene3D" id="3.40.50.2300">
    <property type="match status" value="1"/>
</dbReference>
<dbReference type="Pfam" id="PF00072">
    <property type="entry name" value="Response_reg"/>
    <property type="match status" value="1"/>
</dbReference>
<protein>
    <recommendedName>
        <fullName evidence="2">Stage 0 sporulation protein A homolog</fullName>
    </recommendedName>
</protein>
<dbReference type="InterPro" id="IPR011006">
    <property type="entry name" value="CheY-like_superfamily"/>
</dbReference>
<dbReference type="AlphaFoldDB" id="A0A4U8Q5M8"/>
<keyword evidence="5" id="KW-0902">Two-component regulatory system</keyword>
<dbReference type="InterPro" id="IPR051552">
    <property type="entry name" value="HptR"/>
</dbReference>
<feature type="modified residue" description="4-aspartylphosphate" evidence="10">
    <location>
        <position position="55"/>
    </location>
</feature>
<dbReference type="GO" id="GO:0003700">
    <property type="term" value="F:DNA-binding transcription factor activity"/>
    <property type="evidence" value="ECO:0007669"/>
    <property type="project" value="InterPro"/>
</dbReference>
<proteinExistence type="predicted"/>
<dbReference type="GO" id="GO:0005737">
    <property type="term" value="C:cytoplasm"/>
    <property type="evidence" value="ECO:0007669"/>
    <property type="project" value="UniProtKB-SubCell"/>
</dbReference>
<dbReference type="PROSITE" id="PS01124">
    <property type="entry name" value="HTH_ARAC_FAMILY_2"/>
    <property type="match status" value="1"/>
</dbReference>
<accession>A0A4U8Q5M8</accession>
<dbReference type="GO" id="GO:0000160">
    <property type="term" value="P:phosphorelay signal transduction system"/>
    <property type="evidence" value="ECO:0007669"/>
    <property type="project" value="UniProtKB-KW"/>
</dbReference>
<organism evidence="13 14">
    <name type="scientific">Robinsoniella peoriensis</name>
    <dbReference type="NCBI Taxonomy" id="180332"/>
    <lineage>
        <taxon>Bacteria</taxon>
        <taxon>Bacillati</taxon>
        <taxon>Bacillota</taxon>
        <taxon>Clostridia</taxon>
        <taxon>Lachnospirales</taxon>
        <taxon>Lachnospiraceae</taxon>
        <taxon>Robinsoniella</taxon>
    </lineage>
</organism>
<keyword evidence="4 10" id="KW-0597">Phosphoprotein</keyword>
<dbReference type="EMBL" id="QGQD01000068">
    <property type="protein sequence ID" value="TLC99603.1"/>
    <property type="molecule type" value="Genomic_DNA"/>
</dbReference>
<evidence type="ECO:0000313" key="14">
    <source>
        <dbReference type="Proteomes" id="UP000306509"/>
    </source>
</evidence>
<name>A0A4U8Q5M8_9FIRM</name>
<evidence type="ECO:0000256" key="3">
    <source>
        <dbReference type="ARBA" id="ARBA00022490"/>
    </source>
</evidence>
<dbReference type="SMART" id="SM00448">
    <property type="entry name" value="REC"/>
    <property type="match status" value="1"/>
</dbReference>
<dbReference type="SMART" id="SM00342">
    <property type="entry name" value="HTH_ARAC"/>
    <property type="match status" value="1"/>
</dbReference>
<evidence type="ECO:0000256" key="2">
    <source>
        <dbReference type="ARBA" id="ARBA00018672"/>
    </source>
</evidence>
<evidence type="ECO:0000259" key="11">
    <source>
        <dbReference type="PROSITE" id="PS01124"/>
    </source>
</evidence>
<dbReference type="SUPFAM" id="SSF52172">
    <property type="entry name" value="CheY-like"/>
    <property type="match status" value="1"/>
</dbReference>
<evidence type="ECO:0000256" key="10">
    <source>
        <dbReference type="PROSITE-ProRule" id="PRU00169"/>
    </source>
</evidence>
<comment type="caution">
    <text evidence="13">The sequence shown here is derived from an EMBL/GenBank/DDBJ whole genome shotgun (WGS) entry which is preliminary data.</text>
</comment>
<evidence type="ECO:0000256" key="7">
    <source>
        <dbReference type="ARBA" id="ARBA00023125"/>
    </source>
</evidence>
<keyword evidence="14" id="KW-1185">Reference proteome</keyword>
<dbReference type="PANTHER" id="PTHR42713:SF3">
    <property type="entry name" value="TRANSCRIPTIONAL REGULATORY PROTEIN HPTR"/>
    <property type="match status" value="1"/>
</dbReference>
<dbReference type="Gene3D" id="1.10.10.60">
    <property type="entry name" value="Homeodomain-like"/>
    <property type="match status" value="2"/>
</dbReference>
<dbReference type="Pfam" id="PF12833">
    <property type="entry name" value="HTH_18"/>
    <property type="match status" value="1"/>
</dbReference>
<keyword evidence="3" id="KW-0963">Cytoplasm</keyword>
<evidence type="ECO:0000256" key="5">
    <source>
        <dbReference type="ARBA" id="ARBA00023012"/>
    </source>
</evidence>
<dbReference type="GO" id="GO:0043565">
    <property type="term" value="F:sequence-specific DNA binding"/>
    <property type="evidence" value="ECO:0007669"/>
    <property type="project" value="InterPro"/>
</dbReference>
<keyword evidence="7" id="KW-0238">DNA-binding</keyword>
<dbReference type="InterPro" id="IPR001789">
    <property type="entry name" value="Sig_transdc_resp-reg_receiver"/>
</dbReference>
<dbReference type="Proteomes" id="UP000306509">
    <property type="component" value="Unassembled WGS sequence"/>
</dbReference>
<dbReference type="SUPFAM" id="SSF46689">
    <property type="entry name" value="Homeodomain-like"/>
    <property type="match status" value="2"/>
</dbReference>
<dbReference type="RefSeq" id="WP_138003191.1">
    <property type="nucleotide sequence ID" value="NZ_QGQD01000068.1"/>
</dbReference>
<dbReference type="STRING" id="180332.GCA_000797495_01613"/>